<dbReference type="SUPFAM" id="SSF52540">
    <property type="entry name" value="P-loop containing nucleoside triphosphate hydrolases"/>
    <property type="match status" value="1"/>
</dbReference>
<dbReference type="SUPFAM" id="SSF50331">
    <property type="entry name" value="MOP-like"/>
    <property type="match status" value="1"/>
</dbReference>
<dbReference type="EMBL" id="SLUB01000006">
    <property type="protein sequence ID" value="THE13939.1"/>
    <property type="molecule type" value="Genomic_DNA"/>
</dbReference>
<dbReference type="Pfam" id="PF17912">
    <property type="entry name" value="OB_MalK"/>
    <property type="match status" value="1"/>
</dbReference>
<evidence type="ECO:0000256" key="2">
    <source>
        <dbReference type="ARBA" id="ARBA00022741"/>
    </source>
</evidence>
<keyword evidence="1" id="KW-0813">Transport</keyword>
<protein>
    <submittedName>
        <fullName evidence="5">sn-glycerol-3-phosphate ABC transporter ATP-binding protein UgpC</fullName>
    </submittedName>
</protein>
<dbReference type="InterPro" id="IPR047641">
    <property type="entry name" value="ABC_transpr_MalK/UgpC-like"/>
</dbReference>
<dbReference type="Gene3D" id="2.40.50.100">
    <property type="match status" value="1"/>
</dbReference>
<dbReference type="FunFam" id="3.40.50.300:FF:000042">
    <property type="entry name" value="Maltose/maltodextrin ABC transporter, ATP-binding protein"/>
    <property type="match status" value="1"/>
</dbReference>
<accession>A0A4S3PVT5</accession>
<dbReference type="InterPro" id="IPR017871">
    <property type="entry name" value="ABC_transporter-like_CS"/>
</dbReference>
<proteinExistence type="predicted"/>
<dbReference type="InterPro" id="IPR040582">
    <property type="entry name" value="OB_MalK-like"/>
</dbReference>
<comment type="caution">
    <text evidence="5">The sequence shown here is derived from an EMBL/GenBank/DDBJ whole genome shotgun (WGS) entry which is preliminary data.</text>
</comment>
<dbReference type="OrthoDB" id="9804874at2"/>
<evidence type="ECO:0000259" key="4">
    <source>
        <dbReference type="PROSITE" id="PS50893"/>
    </source>
</evidence>
<evidence type="ECO:0000313" key="5">
    <source>
        <dbReference type="EMBL" id="THE13939.1"/>
    </source>
</evidence>
<keyword evidence="6" id="KW-1185">Reference proteome</keyword>
<evidence type="ECO:0000256" key="3">
    <source>
        <dbReference type="ARBA" id="ARBA00022840"/>
    </source>
</evidence>
<keyword evidence="2" id="KW-0547">Nucleotide-binding</keyword>
<organism evidence="5 6">
    <name type="scientific">Bacillus timonensis</name>
    <dbReference type="NCBI Taxonomy" id="1033734"/>
    <lineage>
        <taxon>Bacteria</taxon>
        <taxon>Bacillati</taxon>
        <taxon>Bacillota</taxon>
        <taxon>Bacilli</taxon>
        <taxon>Bacillales</taxon>
        <taxon>Bacillaceae</taxon>
        <taxon>Bacillus</taxon>
    </lineage>
</organism>
<dbReference type="InterPro" id="IPR008995">
    <property type="entry name" value="Mo/tungstate-bd_C_term_dom"/>
</dbReference>
<dbReference type="SMART" id="SM00382">
    <property type="entry name" value="AAA"/>
    <property type="match status" value="1"/>
</dbReference>
<dbReference type="InterPro" id="IPR003439">
    <property type="entry name" value="ABC_transporter-like_ATP-bd"/>
</dbReference>
<name>A0A4S3PVT5_9BACI</name>
<dbReference type="GO" id="GO:0008643">
    <property type="term" value="P:carbohydrate transport"/>
    <property type="evidence" value="ECO:0007669"/>
    <property type="project" value="InterPro"/>
</dbReference>
<dbReference type="GO" id="GO:0055052">
    <property type="term" value="C:ATP-binding cassette (ABC) transporter complex, substrate-binding subunit-containing"/>
    <property type="evidence" value="ECO:0007669"/>
    <property type="project" value="TreeGrafter"/>
</dbReference>
<dbReference type="Gene3D" id="3.40.50.300">
    <property type="entry name" value="P-loop containing nucleotide triphosphate hydrolases"/>
    <property type="match status" value="1"/>
</dbReference>
<reference evidence="5 6" key="1">
    <citation type="journal article" date="2019" name="Indoor Air">
        <title>Impacts of indoor surface finishes on bacterial viability.</title>
        <authorList>
            <person name="Hu J."/>
            <person name="Maamar S.B."/>
            <person name="Glawe A.J."/>
            <person name="Gottel N."/>
            <person name="Gilbert J.A."/>
            <person name="Hartmann E.M."/>
        </authorList>
    </citation>
    <scope>NUCLEOTIDE SEQUENCE [LARGE SCALE GENOMIC DNA]</scope>
    <source>
        <strain evidence="5 6">AF060A6</strain>
    </source>
</reference>
<dbReference type="RefSeq" id="WP_136378579.1">
    <property type="nucleotide sequence ID" value="NZ_SLUB01000006.1"/>
</dbReference>
<dbReference type="NCBIfam" id="NF008653">
    <property type="entry name" value="PRK11650.1"/>
    <property type="match status" value="1"/>
</dbReference>
<dbReference type="PANTHER" id="PTHR43875:SF1">
    <property type="entry name" value="OSMOPROTECTIVE COMPOUNDS UPTAKE ATP-BINDING PROTEIN GGTA"/>
    <property type="match status" value="1"/>
</dbReference>
<dbReference type="CDD" id="cd03301">
    <property type="entry name" value="ABC_MalK_N"/>
    <property type="match status" value="1"/>
</dbReference>
<dbReference type="GO" id="GO:0016887">
    <property type="term" value="F:ATP hydrolysis activity"/>
    <property type="evidence" value="ECO:0007669"/>
    <property type="project" value="InterPro"/>
</dbReference>
<dbReference type="GO" id="GO:0140359">
    <property type="term" value="F:ABC-type transporter activity"/>
    <property type="evidence" value="ECO:0007669"/>
    <property type="project" value="InterPro"/>
</dbReference>
<evidence type="ECO:0000256" key="1">
    <source>
        <dbReference type="ARBA" id="ARBA00022448"/>
    </source>
</evidence>
<dbReference type="Pfam" id="PF00005">
    <property type="entry name" value="ABC_tran"/>
    <property type="match status" value="1"/>
</dbReference>
<dbReference type="InterPro" id="IPR012340">
    <property type="entry name" value="NA-bd_OB-fold"/>
</dbReference>
<sequence length="362" mass="41083">MAYIELNNIYKVYGDKVLAINDFNLHIEENEFIALIGPSGCGKSTLLRMISGLEDISDGDFMIKGKRINNIHAKDRDMAMVFQNYALYPHLSVYDNIAFGLKLRKTSKQIIKQKVHEVAAILGLSDYLEKKPNELSGGQRQRVALGRAMVQDSNIFLMDEPLSNLDAKLRNKMRVEILKLHKQLGVTTIYVTHDQVEAMTMADRIVVMNKGVIQQVGTPTELYNDPNNLFVATFIGEPEINLIKAKIEKDNIIFGEHTVSIPKVIKNVDQYQGKEVYMGIRAENFRTEGVYLEAHSNEVITSNIQLIEMRGDHFIVVAEIDNQNIYLKVPANQKYALGDNISYVVNYNKLLLFDADTGERIR</sequence>
<dbReference type="InterPro" id="IPR003593">
    <property type="entry name" value="AAA+_ATPase"/>
</dbReference>
<dbReference type="InterPro" id="IPR015855">
    <property type="entry name" value="ABC_transpr_MalK-like"/>
</dbReference>
<dbReference type="AlphaFoldDB" id="A0A4S3PVT5"/>
<evidence type="ECO:0000313" key="6">
    <source>
        <dbReference type="Proteomes" id="UP000306477"/>
    </source>
</evidence>
<dbReference type="InterPro" id="IPR027417">
    <property type="entry name" value="P-loop_NTPase"/>
</dbReference>
<keyword evidence="3 5" id="KW-0067">ATP-binding</keyword>
<dbReference type="PANTHER" id="PTHR43875">
    <property type="entry name" value="MALTODEXTRIN IMPORT ATP-BINDING PROTEIN MSMX"/>
    <property type="match status" value="1"/>
</dbReference>
<dbReference type="Gene3D" id="2.40.50.140">
    <property type="entry name" value="Nucleic acid-binding proteins"/>
    <property type="match status" value="1"/>
</dbReference>
<dbReference type="PROSITE" id="PS00211">
    <property type="entry name" value="ABC_TRANSPORTER_1"/>
    <property type="match status" value="1"/>
</dbReference>
<gene>
    <name evidence="5" type="primary">ugpC</name>
    <name evidence="5" type="ORF">E1I69_05380</name>
</gene>
<dbReference type="PROSITE" id="PS50893">
    <property type="entry name" value="ABC_TRANSPORTER_2"/>
    <property type="match status" value="1"/>
</dbReference>
<dbReference type="GO" id="GO:0005524">
    <property type="term" value="F:ATP binding"/>
    <property type="evidence" value="ECO:0007669"/>
    <property type="project" value="UniProtKB-KW"/>
</dbReference>
<dbReference type="Proteomes" id="UP000306477">
    <property type="component" value="Unassembled WGS sequence"/>
</dbReference>
<feature type="domain" description="ABC transporter" evidence="4">
    <location>
        <begin position="4"/>
        <end position="235"/>
    </location>
</feature>